<comment type="subcellular location">
    <subcellularLocation>
        <location evidence="10">Chromosome</location>
        <location evidence="10">Centromere</location>
        <location evidence="10">Kinetochore</location>
    </subcellularLocation>
    <subcellularLocation>
        <location evidence="10">Nucleus</location>
    </subcellularLocation>
</comment>
<comment type="function">
    <text evidence="10">Acts as a component of the essential kinetochore-associated NDC80 complex, which is required for chromosome segregation and spindle checkpoint activity.</text>
</comment>
<dbReference type="KEGG" id="dfa:DFA_11787"/>
<feature type="domain" description="Kinetochore protein Ndc80 CH" evidence="13">
    <location>
        <begin position="204"/>
        <end position="326"/>
    </location>
</feature>
<dbReference type="GO" id="GO:0051301">
    <property type="term" value="P:cell division"/>
    <property type="evidence" value="ECO:0007669"/>
    <property type="project" value="UniProtKB-UniRule"/>
</dbReference>
<feature type="region of interest" description="Disordered" evidence="12">
    <location>
        <begin position="641"/>
        <end position="668"/>
    </location>
</feature>
<reference evidence="15" key="1">
    <citation type="journal article" date="2011" name="Genome Res.">
        <title>Phylogeny-wide analysis of social amoeba genomes highlights ancient origins for complex intercellular communication.</title>
        <authorList>
            <person name="Heidel A.J."/>
            <person name="Lawal H.M."/>
            <person name="Felder M."/>
            <person name="Schilde C."/>
            <person name="Helps N.R."/>
            <person name="Tunggal B."/>
            <person name="Rivero F."/>
            <person name="John U."/>
            <person name="Schleicher M."/>
            <person name="Eichinger L."/>
            <person name="Platzer M."/>
            <person name="Noegel A.A."/>
            <person name="Schaap P."/>
            <person name="Gloeckner G."/>
        </authorList>
    </citation>
    <scope>NUCLEOTIDE SEQUENCE [LARGE SCALE GENOMIC DNA]</scope>
    <source>
        <strain evidence="15">SH3</strain>
    </source>
</reference>
<feature type="compositionally biased region" description="Low complexity" evidence="12">
    <location>
        <begin position="56"/>
        <end position="77"/>
    </location>
</feature>
<dbReference type="InterPro" id="IPR038273">
    <property type="entry name" value="Ndc80_sf"/>
</dbReference>
<dbReference type="AlphaFoldDB" id="F4QE78"/>
<dbReference type="GO" id="GO:0031262">
    <property type="term" value="C:Ndc80 complex"/>
    <property type="evidence" value="ECO:0007669"/>
    <property type="project" value="UniProtKB-UniRule"/>
</dbReference>
<keyword evidence="4 10" id="KW-0498">Mitosis</keyword>
<feature type="region of interest" description="Disordered" evidence="12">
    <location>
        <begin position="179"/>
        <end position="216"/>
    </location>
</feature>
<keyword evidence="2 10" id="KW-0158">Chromosome</keyword>
<evidence type="ECO:0000256" key="11">
    <source>
        <dbReference type="SAM" id="Coils"/>
    </source>
</evidence>
<dbReference type="InterPro" id="IPR005550">
    <property type="entry name" value="Kinetochore_Ndc80"/>
</dbReference>
<keyword evidence="7 10" id="KW-0539">Nucleus</keyword>
<evidence type="ECO:0000256" key="10">
    <source>
        <dbReference type="RuleBase" id="RU368072"/>
    </source>
</evidence>
<comment type="similarity">
    <text evidence="1 10">Belongs to the NDC80/HEC1 family.</text>
</comment>
<evidence type="ECO:0000256" key="2">
    <source>
        <dbReference type="ARBA" id="ARBA00022454"/>
    </source>
</evidence>
<dbReference type="GO" id="GO:0051315">
    <property type="term" value="P:attachment of mitotic spindle microtubules to kinetochore"/>
    <property type="evidence" value="ECO:0007669"/>
    <property type="project" value="UniProtKB-UniRule"/>
</dbReference>
<feature type="region of interest" description="Disordered" evidence="12">
    <location>
        <begin position="18"/>
        <end position="77"/>
    </location>
</feature>
<feature type="compositionally biased region" description="Low complexity" evidence="12">
    <location>
        <begin position="22"/>
        <end position="32"/>
    </location>
</feature>
<keyword evidence="15" id="KW-1185">Reference proteome</keyword>
<dbReference type="STRING" id="1054147.F4QE78"/>
<organism evidence="14 15">
    <name type="scientific">Cavenderia fasciculata</name>
    <name type="common">Slime mold</name>
    <name type="synonym">Dictyostelium fasciculatum</name>
    <dbReference type="NCBI Taxonomy" id="261658"/>
    <lineage>
        <taxon>Eukaryota</taxon>
        <taxon>Amoebozoa</taxon>
        <taxon>Evosea</taxon>
        <taxon>Eumycetozoa</taxon>
        <taxon>Dictyostelia</taxon>
        <taxon>Acytosteliales</taxon>
        <taxon>Cavenderiaceae</taxon>
        <taxon>Cavenderia</taxon>
    </lineage>
</organism>
<dbReference type="OrthoDB" id="7459479at2759"/>
<evidence type="ECO:0000256" key="8">
    <source>
        <dbReference type="ARBA" id="ARBA00023306"/>
    </source>
</evidence>
<dbReference type="OMA" id="PSHKFQK"/>
<keyword evidence="5 10" id="KW-0995">Kinetochore</keyword>
<keyword evidence="6 11" id="KW-0175">Coiled coil</keyword>
<comment type="subunit">
    <text evidence="10">Component of the NDC80 complex.</text>
</comment>
<dbReference type="PANTHER" id="PTHR10643:SF2">
    <property type="entry name" value="KINETOCHORE PROTEIN NDC80 HOMOLOG"/>
    <property type="match status" value="1"/>
</dbReference>
<keyword evidence="9 10" id="KW-0137">Centromere</keyword>
<evidence type="ECO:0000256" key="9">
    <source>
        <dbReference type="ARBA" id="ARBA00023328"/>
    </source>
</evidence>
<dbReference type="PANTHER" id="PTHR10643">
    <property type="entry name" value="KINETOCHORE PROTEIN NDC80"/>
    <property type="match status" value="1"/>
</dbReference>
<evidence type="ECO:0000259" key="13">
    <source>
        <dbReference type="Pfam" id="PF03801"/>
    </source>
</evidence>
<protein>
    <recommendedName>
        <fullName evidence="10">Kinetochore protein NDC80</fullName>
    </recommendedName>
</protein>
<evidence type="ECO:0000313" key="14">
    <source>
        <dbReference type="EMBL" id="EGG14025.1"/>
    </source>
</evidence>
<evidence type="ECO:0000256" key="4">
    <source>
        <dbReference type="ARBA" id="ARBA00022776"/>
    </source>
</evidence>
<accession>F4QE78</accession>
<evidence type="ECO:0000256" key="12">
    <source>
        <dbReference type="SAM" id="MobiDB-lite"/>
    </source>
</evidence>
<dbReference type="RefSeq" id="XP_004350733.1">
    <property type="nucleotide sequence ID" value="XM_004350682.1"/>
</dbReference>
<gene>
    <name evidence="14" type="primary">ndc80</name>
    <name evidence="14" type="ORF">DFA_11787</name>
</gene>
<dbReference type="GO" id="GO:0005634">
    <property type="term" value="C:nucleus"/>
    <property type="evidence" value="ECO:0007669"/>
    <property type="project" value="UniProtKB-SubCell"/>
</dbReference>
<feature type="compositionally biased region" description="Basic and acidic residues" evidence="12">
    <location>
        <begin position="654"/>
        <end position="668"/>
    </location>
</feature>
<sequence length="758" mass="86912">MHPSMNGQRYPLSSLTGSMVNQQQQQQQQQQQVMGGSMYGRQSIAGGVPTFPPPQKQYQQQQQQSLPRQSIATTTSSSTYNTSALTMSAIGAPSINNNNPSVSSLHNSQYNNPVMPMSSSTTSRPSIIPSSTGVYSSTTTNMIQPQLVNNNLQPPRASLSSFSSLGVVVGQPAKISVGSLPSSMGQPLAPGKKSTTSIGGTGASRPTAGGTRQDARNVTDKAFQKQCIIKLVSFLTSHNYPSAITTKELMAPSAKDFYDITEFLFHHIDSTFKFTPTKKEDELIAFFKIIKYPVTINKRNLNPVGTQHNWPYILAALAWIADLIEYDIEVANVDHEIQGEEAFNNIYSNELIKSYTAFLCGDDVGSNAADNFLEDHFGANDNYLREESHAMLELQSKMRLEIESINNSPNNIEILKERKQLLENDKSNFEEYINELQVYKSTNEKIFGEHQIELLAREKEFKDLQQQKSNLEAIVSDQQSRSLDAKMIHQKHRQLQDDISKTKSEKKRLDQLCNEKNLEIAKLVKEIEELLQSYNVTATKLGLLSSNQKQSYQIDFNFDRSIQQPIINDLKLIKVRRKRRRKKRRKKRIFIFIYFFCLEKIKQYIEEQIEKKMSMEEENTIKENESKQLDDLLSDNKQQLKRSEQKLSNLENVSQREKDKNDKELKQYEKKFELKNRENEMLKEQTKKSSEEMQAVLEKTQQEYEKQKEDMERITNDLKFQILKFLEIATNHQSSVSSNVKNVLDHMKRSFEQLKEPR</sequence>
<feature type="coiled-coil region" evidence="11">
    <location>
        <begin position="412"/>
        <end position="533"/>
    </location>
</feature>
<dbReference type="Gene3D" id="1.10.418.30">
    <property type="entry name" value="Ncd80 complex, Ncd80 subunit"/>
    <property type="match status" value="1"/>
</dbReference>
<evidence type="ECO:0000256" key="7">
    <source>
        <dbReference type="ARBA" id="ARBA00023242"/>
    </source>
</evidence>
<evidence type="ECO:0000256" key="6">
    <source>
        <dbReference type="ARBA" id="ARBA00023054"/>
    </source>
</evidence>
<dbReference type="Proteomes" id="UP000007797">
    <property type="component" value="Unassembled WGS sequence"/>
</dbReference>
<evidence type="ECO:0000256" key="1">
    <source>
        <dbReference type="ARBA" id="ARBA00007050"/>
    </source>
</evidence>
<keyword evidence="8 10" id="KW-0131">Cell cycle</keyword>
<evidence type="ECO:0000256" key="5">
    <source>
        <dbReference type="ARBA" id="ARBA00022838"/>
    </source>
</evidence>
<evidence type="ECO:0000256" key="3">
    <source>
        <dbReference type="ARBA" id="ARBA00022618"/>
    </source>
</evidence>
<dbReference type="EMBL" id="GL883029">
    <property type="protein sequence ID" value="EGG14025.1"/>
    <property type="molecule type" value="Genomic_DNA"/>
</dbReference>
<evidence type="ECO:0000313" key="15">
    <source>
        <dbReference type="Proteomes" id="UP000007797"/>
    </source>
</evidence>
<name>F4QE78_CACFS</name>
<dbReference type="Pfam" id="PF03801">
    <property type="entry name" value="Ndc80_HEC"/>
    <property type="match status" value="1"/>
</dbReference>
<dbReference type="GeneID" id="14866269"/>
<keyword evidence="3 10" id="KW-0132">Cell division</keyword>
<proteinExistence type="inferred from homology"/>
<dbReference type="InterPro" id="IPR055260">
    <property type="entry name" value="Ndc80_CH"/>
</dbReference>